<gene>
    <name evidence="1" type="ORF">OIU79_011712</name>
</gene>
<organism evidence="1 2">
    <name type="scientific">Salix purpurea</name>
    <name type="common">Purple osier willow</name>
    <dbReference type="NCBI Taxonomy" id="77065"/>
    <lineage>
        <taxon>Eukaryota</taxon>
        <taxon>Viridiplantae</taxon>
        <taxon>Streptophyta</taxon>
        <taxon>Embryophyta</taxon>
        <taxon>Tracheophyta</taxon>
        <taxon>Spermatophyta</taxon>
        <taxon>Magnoliopsida</taxon>
        <taxon>eudicotyledons</taxon>
        <taxon>Gunneridae</taxon>
        <taxon>Pentapetalae</taxon>
        <taxon>rosids</taxon>
        <taxon>fabids</taxon>
        <taxon>Malpighiales</taxon>
        <taxon>Salicaceae</taxon>
        <taxon>Saliceae</taxon>
        <taxon>Salix</taxon>
    </lineage>
</organism>
<dbReference type="EMBL" id="JAPFFK010000017">
    <property type="protein sequence ID" value="KAJ6698238.1"/>
    <property type="molecule type" value="Genomic_DNA"/>
</dbReference>
<evidence type="ECO:0000313" key="2">
    <source>
        <dbReference type="Proteomes" id="UP001151532"/>
    </source>
</evidence>
<keyword evidence="2" id="KW-1185">Reference proteome</keyword>
<comment type="caution">
    <text evidence="1">The sequence shown here is derived from an EMBL/GenBank/DDBJ whole genome shotgun (WGS) entry which is preliminary data.</text>
</comment>
<reference evidence="1" key="1">
    <citation type="submission" date="2022-11" db="EMBL/GenBank/DDBJ databases">
        <authorList>
            <person name="Hyden B.L."/>
            <person name="Feng K."/>
            <person name="Yates T."/>
            <person name="Jawdy S."/>
            <person name="Smart L.B."/>
            <person name="Muchero W."/>
        </authorList>
    </citation>
    <scope>NUCLEOTIDE SEQUENCE</scope>
    <source>
        <tissue evidence="1">Shoot tip</tissue>
    </source>
</reference>
<proteinExistence type="predicted"/>
<protein>
    <submittedName>
        <fullName evidence="1">Uncharacterized protein</fullName>
    </submittedName>
</protein>
<sequence length="48" mass="5796">MPLIIRYLPNRFSGFALFSYEIGHRIFHVLNVDFSYTSFQWNKLNRGE</sequence>
<name>A0A9Q0T2G6_SALPP</name>
<accession>A0A9Q0T2G6</accession>
<dbReference type="Proteomes" id="UP001151532">
    <property type="component" value="Chromosome 6"/>
</dbReference>
<reference evidence="1" key="2">
    <citation type="journal article" date="2023" name="Int. J. Mol. Sci.">
        <title>De Novo Assembly and Annotation of 11 Diverse Shrub Willow (Salix) Genomes Reveals Novel Gene Organization in Sex-Linked Regions.</title>
        <authorList>
            <person name="Hyden B."/>
            <person name="Feng K."/>
            <person name="Yates T.B."/>
            <person name="Jawdy S."/>
            <person name="Cereghino C."/>
            <person name="Smart L.B."/>
            <person name="Muchero W."/>
        </authorList>
    </citation>
    <scope>NUCLEOTIDE SEQUENCE</scope>
    <source>
        <tissue evidence="1">Shoot tip</tissue>
    </source>
</reference>
<evidence type="ECO:0000313" key="1">
    <source>
        <dbReference type="EMBL" id="KAJ6698238.1"/>
    </source>
</evidence>
<dbReference type="AlphaFoldDB" id="A0A9Q0T2G6"/>